<dbReference type="PANTHER" id="PTHR13282">
    <property type="entry name" value="PROTEIN FAM32A"/>
    <property type="match status" value="1"/>
</dbReference>
<dbReference type="PANTHER" id="PTHR13282:SF6">
    <property type="entry name" value="PROTEIN FAM32A"/>
    <property type="match status" value="1"/>
</dbReference>
<dbReference type="GO" id="GO:0005730">
    <property type="term" value="C:nucleolus"/>
    <property type="evidence" value="ECO:0007669"/>
    <property type="project" value="TreeGrafter"/>
</dbReference>
<dbReference type="AlphaFoldDB" id="A0AAJ0CA05"/>
<name>A0AAJ0CA05_9PEZI</name>
<evidence type="ECO:0000256" key="1">
    <source>
        <dbReference type="SAM" id="MobiDB-lite"/>
    </source>
</evidence>
<dbReference type="EMBL" id="MU839000">
    <property type="protein sequence ID" value="KAK1770466.1"/>
    <property type="molecule type" value="Genomic_DNA"/>
</dbReference>
<dbReference type="Pfam" id="PF08555">
    <property type="entry name" value="FAM32A"/>
    <property type="match status" value="1"/>
</dbReference>
<dbReference type="RefSeq" id="XP_060286679.1">
    <property type="nucleotide sequence ID" value="XM_060432669.1"/>
</dbReference>
<evidence type="ECO:0000313" key="2">
    <source>
        <dbReference type="EMBL" id="KAK1770466.1"/>
    </source>
</evidence>
<evidence type="ECO:0008006" key="4">
    <source>
        <dbReference type="Google" id="ProtNLM"/>
    </source>
</evidence>
<reference evidence="2" key="1">
    <citation type="submission" date="2023-06" db="EMBL/GenBank/DDBJ databases">
        <title>Genome-scale phylogeny and comparative genomics of the fungal order Sordariales.</title>
        <authorList>
            <consortium name="Lawrence Berkeley National Laboratory"/>
            <person name="Hensen N."/>
            <person name="Bonometti L."/>
            <person name="Westerberg I."/>
            <person name="Brannstrom I.O."/>
            <person name="Guillou S."/>
            <person name="Cros-Aarteil S."/>
            <person name="Calhoun S."/>
            <person name="Haridas S."/>
            <person name="Kuo A."/>
            <person name="Mondo S."/>
            <person name="Pangilinan J."/>
            <person name="Riley R."/>
            <person name="Labutti K."/>
            <person name="Andreopoulos B."/>
            <person name="Lipzen A."/>
            <person name="Chen C."/>
            <person name="Yanf M."/>
            <person name="Daum C."/>
            <person name="Ng V."/>
            <person name="Clum A."/>
            <person name="Steindorff A."/>
            <person name="Ohm R."/>
            <person name="Martin F."/>
            <person name="Silar P."/>
            <person name="Natvig D."/>
            <person name="Lalanne C."/>
            <person name="Gautier V."/>
            <person name="Ament-Velasquez S.L."/>
            <person name="Kruys A."/>
            <person name="Hutchinson M.I."/>
            <person name="Powell A.J."/>
            <person name="Barry K."/>
            <person name="Miller A.N."/>
            <person name="Grigoriev I.V."/>
            <person name="Debuchy R."/>
            <person name="Gladieux P."/>
            <person name="Thoren M.H."/>
            <person name="Johannesson H."/>
        </authorList>
    </citation>
    <scope>NUCLEOTIDE SEQUENCE</scope>
    <source>
        <strain evidence="2">8032-3</strain>
    </source>
</reference>
<dbReference type="GeneID" id="85315856"/>
<feature type="compositionally biased region" description="Basic and acidic residues" evidence="1">
    <location>
        <begin position="46"/>
        <end position="82"/>
    </location>
</feature>
<dbReference type="InterPro" id="IPR013865">
    <property type="entry name" value="FAM32A"/>
</dbReference>
<evidence type="ECO:0000313" key="3">
    <source>
        <dbReference type="Proteomes" id="UP001244011"/>
    </source>
</evidence>
<feature type="compositionally biased region" description="Basic residues" evidence="1">
    <location>
        <begin position="17"/>
        <end position="29"/>
    </location>
</feature>
<comment type="caution">
    <text evidence="2">The sequence shown here is derived from an EMBL/GenBank/DDBJ whole genome shotgun (WGS) entry which is preliminary data.</text>
</comment>
<dbReference type="Proteomes" id="UP001244011">
    <property type="component" value="Unassembled WGS sequence"/>
</dbReference>
<organism evidence="2 3">
    <name type="scientific">Phialemonium atrogriseum</name>
    <dbReference type="NCBI Taxonomy" id="1093897"/>
    <lineage>
        <taxon>Eukaryota</taxon>
        <taxon>Fungi</taxon>
        <taxon>Dikarya</taxon>
        <taxon>Ascomycota</taxon>
        <taxon>Pezizomycotina</taxon>
        <taxon>Sordariomycetes</taxon>
        <taxon>Sordariomycetidae</taxon>
        <taxon>Cephalothecales</taxon>
        <taxon>Cephalothecaceae</taxon>
        <taxon>Phialemonium</taxon>
    </lineage>
</organism>
<feature type="region of interest" description="Disordered" evidence="1">
    <location>
        <begin position="1"/>
        <end position="98"/>
    </location>
</feature>
<gene>
    <name evidence="2" type="ORF">QBC33DRAFT_616886</name>
</gene>
<proteinExistence type="predicted"/>
<protein>
    <recommendedName>
        <fullName evidence="4">DUF1754-domain-containing protein</fullName>
    </recommendedName>
</protein>
<keyword evidence="3" id="KW-1185">Reference proteome</keyword>
<accession>A0AAJ0CA05</accession>
<sequence length="150" mass="16606">MASGEYSTYGGGALRLKGTKVKKHGKKKKDKESSLEKALSTGESPSRPDDDRLEEARQDKADGDSKETRSRGRGYGGEKSEGEGGDAPVTYKTESERRFAEARRKKLLEMPESASGRPELLKTHKQRVEELNTYLSKLSEHHDMPKIGPG</sequence>